<organism evidence="1 2">
    <name type="scientific">Halolamina salifodinae</name>
    <dbReference type="NCBI Taxonomy" id="1202767"/>
    <lineage>
        <taxon>Archaea</taxon>
        <taxon>Methanobacteriati</taxon>
        <taxon>Methanobacteriota</taxon>
        <taxon>Stenosarchaea group</taxon>
        <taxon>Halobacteria</taxon>
        <taxon>Halobacteriales</taxon>
        <taxon>Haloferacaceae</taxon>
    </lineage>
</organism>
<dbReference type="AlphaFoldDB" id="A0A8T4GVB1"/>
<comment type="caution">
    <text evidence="1">The sequence shown here is derived from an EMBL/GenBank/DDBJ whole genome shotgun (WGS) entry which is preliminary data.</text>
</comment>
<evidence type="ECO:0000313" key="2">
    <source>
        <dbReference type="Proteomes" id="UP000823736"/>
    </source>
</evidence>
<keyword evidence="2" id="KW-1185">Reference proteome</keyword>
<dbReference type="RefSeq" id="WP_209491116.1">
    <property type="nucleotide sequence ID" value="NZ_JAGGLC010000002.1"/>
</dbReference>
<gene>
    <name evidence="1" type="ORF">J2753_001333</name>
</gene>
<protein>
    <submittedName>
        <fullName evidence="1">Uncharacterized protein</fullName>
    </submittedName>
</protein>
<accession>A0A8T4GVB1</accession>
<dbReference type="EMBL" id="JAGGLC010000002">
    <property type="protein sequence ID" value="MBP1986839.1"/>
    <property type="molecule type" value="Genomic_DNA"/>
</dbReference>
<dbReference type="OrthoDB" id="320354at2157"/>
<dbReference type="Pfam" id="PF21811">
    <property type="entry name" value="RdfA"/>
    <property type="match status" value="1"/>
</dbReference>
<dbReference type="InterPro" id="IPR048925">
    <property type="entry name" value="RdfA"/>
</dbReference>
<dbReference type="Proteomes" id="UP000823736">
    <property type="component" value="Unassembled WGS sequence"/>
</dbReference>
<sequence length="204" mass="22486">MGTRSSNAACCKIGRGIEKYECDGLNDKLAHEYREGDASLRDLEQVINDGFTATALENAGSPTDRDPAEITAILDGDGESRREKARLETELEQAGIDVEQLQQDYVSFRTVKTHLNDHLGVDTSRTETITLDSAESIIEWAETRCTSVIKRTIERLSNANEATIGDDFTVNISPRITCHGCNSTYTVREFIQSEGCRCASGQSE</sequence>
<proteinExistence type="predicted"/>
<name>A0A8T4GVB1_9EURY</name>
<evidence type="ECO:0000313" key="1">
    <source>
        <dbReference type="EMBL" id="MBP1986839.1"/>
    </source>
</evidence>
<reference evidence="1" key="1">
    <citation type="submission" date="2021-03" db="EMBL/GenBank/DDBJ databases">
        <title>Genomic Encyclopedia of Type Strains, Phase IV (KMG-IV): sequencing the most valuable type-strain genomes for metagenomic binning, comparative biology and taxonomic classification.</title>
        <authorList>
            <person name="Goeker M."/>
        </authorList>
    </citation>
    <scope>NUCLEOTIDE SEQUENCE</scope>
    <source>
        <strain evidence="1">DSM 26232</strain>
    </source>
</reference>